<dbReference type="AlphaFoldDB" id="A0A3M7Q6N2"/>
<dbReference type="Proteomes" id="UP000276133">
    <property type="component" value="Unassembled WGS sequence"/>
</dbReference>
<evidence type="ECO:0000313" key="2">
    <source>
        <dbReference type="Proteomes" id="UP000276133"/>
    </source>
</evidence>
<dbReference type="EMBL" id="REGN01007315">
    <property type="protein sequence ID" value="RNA06681.1"/>
    <property type="molecule type" value="Genomic_DNA"/>
</dbReference>
<evidence type="ECO:0000313" key="1">
    <source>
        <dbReference type="EMBL" id="RNA06681.1"/>
    </source>
</evidence>
<accession>A0A3M7Q6N2</accession>
<comment type="caution">
    <text evidence="1">The sequence shown here is derived from an EMBL/GenBank/DDBJ whole genome shotgun (WGS) entry which is preliminary data.</text>
</comment>
<name>A0A3M7Q6N2_BRAPC</name>
<proteinExistence type="predicted"/>
<gene>
    <name evidence="1" type="ORF">BpHYR1_038451</name>
</gene>
<reference evidence="1 2" key="1">
    <citation type="journal article" date="2018" name="Sci. Rep.">
        <title>Genomic signatures of local adaptation to the degree of environmental predictability in rotifers.</title>
        <authorList>
            <person name="Franch-Gras L."/>
            <person name="Hahn C."/>
            <person name="Garcia-Roger E.M."/>
            <person name="Carmona M.J."/>
            <person name="Serra M."/>
            <person name="Gomez A."/>
        </authorList>
    </citation>
    <scope>NUCLEOTIDE SEQUENCE [LARGE SCALE GENOMIC DNA]</scope>
    <source>
        <strain evidence="1">HYR1</strain>
    </source>
</reference>
<protein>
    <submittedName>
        <fullName evidence="1">Uncharacterized protein</fullName>
    </submittedName>
</protein>
<sequence>MKRLDDNISFHQLNIFFLQNNYSLFTSHRWNPSVSHIRKFSLIACCNLYYYYYKMCENFQAMRTHPVNQKNINLCAKVGRNFTITMVKLSFQKALDWFCFDDEYPNGDGLLNEDAFNSYLNSLNIYFFVGLLAKIFFEVQFSEKFLVSQK</sequence>
<keyword evidence="2" id="KW-1185">Reference proteome</keyword>
<organism evidence="1 2">
    <name type="scientific">Brachionus plicatilis</name>
    <name type="common">Marine rotifer</name>
    <name type="synonym">Brachionus muelleri</name>
    <dbReference type="NCBI Taxonomy" id="10195"/>
    <lineage>
        <taxon>Eukaryota</taxon>
        <taxon>Metazoa</taxon>
        <taxon>Spiralia</taxon>
        <taxon>Gnathifera</taxon>
        <taxon>Rotifera</taxon>
        <taxon>Eurotatoria</taxon>
        <taxon>Monogononta</taxon>
        <taxon>Pseudotrocha</taxon>
        <taxon>Ploima</taxon>
        <taxon>Brachionidae</taxon>
        <taxon>Brachionus</taxon>
    </lineage>
</organism>